<evidence type="ECO:0000256" key="9">
    <source>
        <dbReference type="HAMAP-Rule" id="MF_01463"/>
    </source>
</evidence>
<comment type="similarity">
    <text evidence="9">Belongs to the SecD/SecF family. SecD subfamily.</text>
</comment>
<dbReference type="PANTHER" id="PTHR30081:SF1">
    <property type="entry name" value="PROTEIN TRANSLOCASE SUBUNIT SECD"/>
    <property type="match status" value="1"/>
</dbReference>
<dbReference type="InterPro" id="IPR005791">
    <property type="entry name" value="SecD"/>
</dbReference>
<feature type="domain" description="Protein translocase subunit SecDF P1" evidence="11">
    <location>
        <begin position="64"/>
        <end position="119"/>
    </location>
</feature>
<dbReference type="OrthoDB" id="9805019at2"/>
<proteinExistence type="inferred from homology"/>
<feature type="transmembrane region" description="Helical" evidence="9">
    <location>
        <begin position="362"/>
        <end position="385"/>
    </location>
</feature>
<dbReference type="InterPro" id="IPR022813">
    <property type="entry name" value="SecD/SecF_arch_bac"/>
</dbReference>
<dbReference type="PANTHER" id="PTHR30081">
    <property type="entry name" value="PROTEIN-EXPORT MEMBRANE PROTEIN SEC"/>
    <property type="match status" value="1"/>
</dbReference>
<comment type="caution">
    <text evidence="13">The sequence shown here is derived from an EMBL/GenBank/DDBJ whole genome shotgun (WGS) entry which is preliminary data.</text>
</comment>
<evidence type="ECO:0000256" key="5">
    <source>
        <dbReference type="ARBA" id="ARBA00022927"/>
    </source>
</evidence>
<keyword evidence="2 9" id="KW-0813">Transport</keyword>
<dbReference type="HAMAP" id="MF_01463_B">
    <property type="entry name" value="SecD_B"/>
    <property type="match status" value="1"/>
</dbReference>
<comment type="caution">
    <text evidence="9">Lacks conserved residue(s) required for the propagation of feature annotation.</text>
</comment>
<reference evidence="13 14" key="1">
    <citation type="submission" date="2019-05" db="EMBL/GenBank/DDBJ databases">
        <authorList>
            <person name="Narsing Rao M.P."/>
            <person name="Li W.J."/>
        </authorList>
    </citation>
    <scope>NUCLEOTIDE SEQUENCE [LARGE SCALE GENOMIC DNA]</scope>
    <source>
        <strain evidence="13 14">SYSU_K30003</strain>
    </source>
</reference>
<feature type="domain" description="Protein export membrane protein SecD/SecF C-terminal" evidence="10">
    <location>
        <begin position="221"/>
        <end position="388"/>
    </location>
</feature>
<dbReference type="NCBIfam" id="TIGR00916">
    <property type="entry name" value="2A0604s01"/>
    <property type="match status" value="1"/>
</dbReference>
<keyword evidence="14" id="KW-1185">Reference proteome</keyword>
<dbReference type="RefSeq" id="WP_138192884.1">
    <property type="nucleotide sequence ID" value="NZ_VCIW01000002.1"/>
</dbReference>
<evidence type="ECO:0000256" key="6">
    <source>
        <dbReference type="ARBA" id="ARBA00022989"/>
    </source>
</evidence>
<dbReference type="GO" id="GO:0065002">
    <property type="term" value="P:intracellular protein transmembrane transport"/>
    <property type="evidence" value="ECO:0007669"/>
    <property type="project" value="UniProtKB-UniRule"/>
</dbReference>
<evidence type="ECO:0000256" key="8">
    <source>
        <dbReference type="ARBA" id="ARBA00023136"/>
    </source>
</evidence>
<dbReference type="GO" id="GO:0015450">
    <property type="term" value="F:protein-transporting ATPase activity"/>
    <property type="evidence" value="ECO:0007669"/>
    <property type="project" value="InterPro"/>
</dbReference>
<dbReference type="Gene3D" id="3.30.70.3220">
    <property type="match status" value="1"/>
</dbReference>
<dbReference type="InterPro" id="IPR054384">
    <property type="entry name" value="SecDF_P1_head"/>
</dbReference>
<evidence type="ECO:0000259" key="11">
    <source>
        <dbReference type="Pfam" id="PF21760"/>
    </source>
</evidence>
<dbReference type="NCBIfam" id="TIGR01129">
    <property type="entry name" value="secD"/>
    <property type="match status" value="1"/>
</dbReference>
<dbReference type="GO" id="GO:0005886">
    <property type="term" value="C:plasma membrane"/>
    <property type="evidence" value="ECO:0007669"/>
    <property type="project" value="UniProtKB-SubCell"/>
</dbReference>
<feature type="transmembrane region" description="Helical" evidence="9">
    <location>
        <begin position="239"/>
        <end position="257"/>
    </location>
</feature>
<evidence type="ECO:0000259" key="10">
    <source>
        <dbReference type="Pfam" id="PF02355"/>
    </source>
</evidence>
<dbReference type="SUPFAM" id="SSF82866">
    <property type="entry name" value="Multidrug efflux transporter AcrB transmembrane domain"/>
    <property type="match status" value="1"/>
</dbReference>
<evidence type="ECO:0000313" key="14">
    <source>
        <dbReference type="Proteomes" id="UP000309676"/>
    </source>
</evidence>
<keyword evidence="7 9" id="KW-0811">Translocation</keyword>
<dbReference type="AlphaFoldDB" id="A0A5R9GGL1"/>
<dbReference type="GO" id="GO:0043952">
    <property type="term" value="P:protein transport by the Sec complex"/>
    <property type="evidence" value="ECO:0007669"/>
    <property type="project" value="UniProtKB-UniRule"/>
</dbReference>
<feature type="transmembrane region" description="Helical" evidence="9">
    <location>
        <begin position="337"/>
        <end position="356"/>
    </location>
</feature>
<dbReference type="GO" id="GO:0006605">
    <property type="term" value="P:protein targeting"/>
    <property type="evidence" value="ECO:0007669"/>
    <property type="project" value="UniProtKB-UniRule"/>
</dbReference>
<feature type="transmembrane region" description="Helical" evidence="9">
    <location>
        <begin position="262"/>
        <end position="282"/>
    </location>
</feature>
<comment type="function">
    <text evidence="9">Part of the Sec protein translocase complex. Interacts with the SecYEG preprotein conducting channel. SecDF uses the proton motive force (PMF) to complete protein translocation after the ATP-dependent function of SecA.</text>
</comment>
<evidence type="ECO:0000256" key="1">
    <source>
        <dbReference type="ARBA" id="ARBA00004651"/>
    </source>
</evidence>
<dbReference type="EMBL" id="VCIW01000002">
    <property type="protein sequence ID" value="TLS53566.1"/>
    <property type="molecule type" value="Genomic_DNA"/>
</dbReference>
<dbReference type="InterPro" id="IPR055344">
    <property type="entry name" value="SecD_SecF_C_bact"/>
</dbReference>
<feature type="transmembrane region" description="Helical" evidence="9">
    <location>
        <begin position="288"/>
        <end position="307"/>
    </location>
</feature>
<dbReference type="Gene3D" id="1.20.1640.10">
    <property type="entry name" value="Multidrug efflux transporter AcrB transmembrane domain"/>
    <property type="match status" value="1"/>
</dbReference>
<feature type="domain" description="SecDF P1 head subdomain" evidence="12">
    <location>
        <begin position="133"/>
        <end position="215"/>
    </location>
</feature>
<dbReference type="Proteomes" id="UP000309676">
    <property type="component" value="Unassembled WGS sequence"/>
</dbReference>
<name>A0A5R9GGL1_9BACL</name>
<gene>
    <name evidence="9 13" type="primary">secD</name>
    <name evidence="13" type="ORF">FE782_04660</name>
</gene>
<evidence type="ECO:0000256" key="7">
    <source>
        <dbReference type="ARBA" id="ARBA00023010"/>
    </source>
</evidence>
<organism evidence="13 14">
    <name type="scientific">Paenibacillus antri</name>
    <dbReference type="NCBI Taxonomy" id="2582848"/>
    <lineage>
        <taxon>Bacteria</taxon>
        <taxon>Bacillati</taxon>
        <taxon>Bacillota</taxon>
        <taxon>Bacilli</taxon>
        <taxon>Bacillales</taxon>
        <taxon>Paenibacillaceae</taxon>
        <taxon>Paenibacillus</taxon>
    </lineage>
</organism>
<keyword evidence="6 9" id="KW-1133">Transmembrane helix</keyword>
<dbReference type="Pfam" id="PF21760">
    <property type="entry name" value="SecD_1st"/>
    <property type="match status" value="1"/>
</dbReference>
<accession>A0A5R9GGL1</accession>
<evidence type="ECO:0000313" key="13">
    <source>
        <dbReference type="EMBL" id="TLS53566.1"/>
    </source>
</evidence>
<keyword evidence="5 9" id="KW-0653">Protein transport</keyword>
<dbReference type="InterPro" id="IPR048631">
    <property type="entry name" value="SecD_1st"/>
</dbReference>
<dbReference type="Pfam" id="PF22599">
    <property type="entry name" value="SecDF_P1_head"/>
    <property type="match status" value="1"/>
</dbReference>
<keyword evidence="8 9" id="KW-0472">Membrane</keyword>
<evidence type="ECO:0000256" key="4">
    <source>
        <dbReference type="ARBA" id="ARBA00022692"/>
    </source>
</evidence>
<evidence type="ECO:0000256" key="2">
    <source>
        <dbReference type="ARBA" id="ARBA00022448"/>
    </source>
</evidence>
<dbReference type="Pfam" id="PF02355">
    <property type="entry name" value="SecD_SecF_C"/>
    <property type="match status" value="1"/>
</dbReference>
<keyword evidence="4 9" id="KW-0812">Transmembrane</keyword>
<keyword evidence="3 9" id="KW-1003">Cell membrane</keyword>
<evidence type="ECO:0000256" key="3">
    <source>
        <dbReference type="ARBA" id="ARBA00022475"/>
    </source>
</evidence>
<comment type="subcellular location">
    <subcellularLocation>
        <location evidence="1 9">Cell membrane</location>
        <topology evidence="1 9">Multi-pass membrane protein</topology>
    </subcellularLocation>
</comment>
<sequence>MDKKRLTAFILIVLVTLGVVAGTSLPIAQSIKLGLDLKGGFEILYVASPLEEGTEVTKDSLRETARSLEERVNKLGTTEPEITPEGADRIRVKIAGVTNESEVREILSKPAELTFRGPDGKKEMLGSDFVQGGASVQFDQAGQPYIQLQVKNAEKFRQVTEKLLGQPLAIYLDETELSAPIVQSVIANGQASITGRYTFNEAKEIADVINLGALPLKLTEKYTQSVGATLGQQSLEQTLLAGVVGLIVILLFMVVVYRIPGLLASVSILAFTWLLLLAFRLMGVTLTLPGIAAFVLGIGMAVDANIITYERIKDEIRSGKKVSSALRAGSKNSFRTIMDANLTTIIAAAVILFLGSSSVKGFGVILIASIVASIITNVFFSRLLLSLLVRSRAVEHPKYFGVKEDEISAL</sequence>
<dbReference type="FunFam" id="1.20.1640.10:FF:000004">
    <property type="entry name" value="Protein translocase subunit SecD"/>
    <property type="match status" value="1"/>
</dbReference>
<comment type="subunit">
    <text evidence="9">Forms a complex with SecF. Part of the essential Sec protein translocation apparatus which comprises SecA, SecYEG and auxiliary proteins SecDF. Other proteins may also be involved.</text>
</comment>
<protein>
    <recommendedName>
        <fullName evidence="9">Protein translocase subunit SecD</fullName>
    </recommendedName>
</protein>
<evidence type="ECO:0000259" key="12">
    <source>
        <dbReference type="Pfam" id="PF22599"/>
    </source>
</evidence>
<dbReference type="InterPro" id="IPR048634">
    <property type="entry name" value="SecD_SecF_C"/>
</dbReference>